<protein>
    <submittedName>
        <fullName evidence="1">Uncharacterized protein</fullName>
    </submittedName>
</protein>
<evidence type="ECO:0000313" key="2">
    <source>
        <dbReference type="Proteomes" id="UP001321760"/>
    </source>
</evidence>
<reference evidence="1" key="1">
    <citation type="journal article" date="2023" name="Mol. Phylogenet. Evol.">
        <title>Genome-scale phylogeny and comparative genomics of the fungal order Sordariales.</title>
        <authorList>
            <person name="Hensen N."/>
            <person name="Bonometti L."/>
            <person name="Westerberg I."/>
            <person name="Brannstrom I.O."/>
            <person name="Guillou S."/>
            <person name="Cros-Aarteil S."/>
            <person name="Calhoun S."/>
            <person name="Haridas S."/>
            <person name="Kuo A."/>
            <person name="Mondo S."/>
            <person name="Pangilinan J."/>
            <person name="Riley R."/>
            <person name="LaButti K."/>
            <person name="Andreopoulos B."/>
            <person name="Lipzen A."/>
            <person name="Chen C."/>
            <person name="Yan M."/>
            <person name="Daum C."/>
            <person name="Ng V."/>
            <person name="Clum A."/>
            <person name="Steindorff A."/>
            <person name="Ohm R.A."/>
            <person name="Martin F."/>
            <person name="Silar P."/>
            <person name="Natvig D.O."/>
            <person name="Lalanne C."/>
            <person name="Gautier V."/>
            <person name="Ament-Velasquez S.L."/>
            <person name="Kruys A."/>
            <person name="Hutchinson M.I."/>
            <person name="Powell A.J."/>
            <person name="Barry K."/>
            <person name="Miller A.N."/>
            <person name="Grigoriev I.V."/>
            <person name="Debuchy R."/>
            <person name="Gladieux P."/>
            <person name="Hiltunen Thoren M."/>
            <person name="Johannesson H."/>
        </authorList>
    </citation>
    <scope>NUCLEOTIDE SEQUENCE</scope>
    <source>
        <strain evidence="1">PSN243</strain>
    </source>
</reference>
<dbReference type="EMBL" id="MU865919">
    <property type="protein sequence ID" value="KAK4453649.1"/>
    <property type="molecule type" value="Genomic_DNA"/>
</dbReference>
<dbReference type="Proteomes" id="UP001321760">
    <property type="component" value="Unassembled WGS sequence"/>
</dbReference>
<accession>A0AAV9GXE5</accession>
<sequence>MSWRLRGQPNRADVLNVQHRAGPVRCVLGARKPQGRTQWGWLVRQHGFLSARPDSHHVSRQLDAVQFSTSSPSLAIQMSTAKPPRPLGVARSQKLNISRRIVKYRIRPSCTRLPEPVRSTRPARRRARHHININPCGLHGPSRVTLRVESPASSRRRGGIGAASRSLHTHTHASWPRALRWFPCVSLPADCMPWGCCRGGAERPHAVQRLEADPNIATSTSALDLPLVVWSPAFAWNFSWTGSMLEGSCRCRDEAAARRIPAARRPVATRANEMSLAIASVICT</sequence>
<keyword evidence="2" id="KW-1185">Reference proteome</keyword>
<comment type="caution">
    <text evidence="1">The sequence shown here is derived from an EMBL/GenBank/DDBJ whole genome shotgun (WGS) entry which is preliminary data.</text>
</comment>
<reference evidence="1" key="2">
    <citation type="submission" date="2023-05" db="EMBL/GenBank/DDBJ databases">
        <authorList>
            <consortium name="Lawrence Berkeley National Laboratory"/>
            <person name="Steindorff A."/>
            <person name="Hensen N."/>
            <person name="Bonometti L."/>
            <person name="Westerberg I."/>
            <person name="Brannstrom I.O."/>
            <person name="Guillou S."/>
            <person name="Cros-Aarteil S."/>
            <person name="Calhoun S."/>
            <person name="Haridas S."/>
            <person name="Kuo A."/>
            <person name="Mondo S."/>
            <person name="Pangilinan J."/>
            <person name="Riley R."/>
            <person name="Labutti K."/>
            <person name="Andreopoulos B."/>
            <person name="Lipzen A."/>
            <person name="Chen C."/>
            <person name="Yanf M."/>
            <person name="Daum C."/>
            <person name="Ng V."/>
            <person name="Clum A."/>
            <person name="Ohm R."/>
            <person name="Martin F."/>
            <person name="Silar P."/>
            <person name="Natvig D."/>
            <person name="Lalanne C."/>
            <person name="Gautier V."/>
            <person name="Ament-Velasquez S.L."/>
            <person name="Kruys A."/>
            <person name="Hutchinson M.I."/>
            <person name="Powell A.J."/>
            <person name="Barry K."/>
            <person name="Miller A.N."/>
            <person name="Grigoriev I.V."/>
            <person name="Debuchy R."/>
            <person name="Gladieux P."/>
            <person name="Thoren M.H."/>
            <person name="Johannesson H."/>
        </authorList>
    </citation>
    <scope>NUCLEOTIDE SEQUENCE</scope>
    <source>
        <strain evidence="1">PSN243</strain>
    </source>
</reference>
<organism evidence="1 2">
    <name type="scientific">Podospora aff. communis PSN243</name>
    <dbReference type="NCBI Taxonomy" id="3040156"/>
    <lineage>
        <taxon>Eukaryota</taxon>
        <taxon>Fungi</taxon>
        <taxon>Dikarya</taxon>
        <taxon>Ascomycota</taxon>
        <taxon>Pezizomycotina</taxon>
        <taxon>Sordariomycetes</taxon>
        <taxon>Sordariomycetidae</taxon>
        <taxon>Sordariales</taxon>
        <taxon>Podosporaceae</taxon>
        <taxon>Podospora</taxon>
    </lineage>
</organism>
<dbReference type="AlphaFoldDB" id="A0AAV9GXE5"/>
<proteinExistence type="predicted"/>
<gene>
    <name evidence="1" type="ORF">QBC34DRAFT_190174</name>
</gene>
<name>A0AAV9GXE5_9PEZI</name>
<evidence type="ECO:0000313" key="1">
    <source>
        <dbReference type="EMBL" id="KAK4453649.1"/>
    </source>
</evidence>